<proteinExistence type="predicted"/>
<gene>
    <name evidence="1" type="ORF">FIBSPDRAFT_902807</name>
</gene>
<name>A0A167WS78_9AGAM</name>
<reference evidence="1 2" key="1">
    <citation type="journal article" date="2016" name="Mol. Biol. Evol.">
        <title>Comparative Genomics of Early-Diverging Mushroom-Forming Fungi Provides Insights into the Origins of Lignocellulose Decay Capabilities.</title>
        <authorList>
            <person name="Nagy L.G."/>
            <person name="Riley R."/>
            <person name="Tritt A."/>
            <person name="Adam C."/>
            <person name="Daum C."/>
            <person name="Floudas D."/>
            <person name="Sun H."/>
            <person name="Yadav J.S."/>
            <person name="Pangilinan J."/>
            <person name="Larsson K.H."/>
            <person name="Matsuura K."/>
            <person name="Barry K."/>
            <person name="Labutti K."/>
            <person name="Kuo R."/>
            <person name="Ohm R.A."/>
            <person name="Bhattacharya S.S."/>
            <person name="Shirouzu T."/>
            <person name="Yoshinaga Y."/>
            <person name="Martin F.M."/>
            <person name="Grigoriev I.V."/>
            <person name="Hibbett D.S."/>
        </authorList>
    </citation>
    <scope>NUCLEOTIDE SEQUENCE [LARGE SCALE GENOMIC DNA]</scope>
    <source>
        <strain evidence="1 2">CBS 109695</strain>
    </source>
</reference>
<evidence type="ECO:0000313" key="1">
    <source>
        <dbReference type="EMBL" id="KZP06419.1"/>
    </source>
</evidence>
<evidence type="ECO:0000313" key="2">
    <source>
        <dbReference type="Proteomes" id="UP000076532"/>
    </source>
</evidence>
<keyword evidence="2" id="KW-1185">Reference proteome</keyword>
<accession>A0A167WS78</accession>
<sequence>MVLMPALTRMRSDRQMLLLSFPLSAVSIQGKDWAGKGPGTPAACQIHERGSCLFLRLVHMKPITLAEDMVIDGPATEPPCPPTFNIQEEIVSLQHTAVDVLPWSAVFSVLTTRLSNDVQQFRDGLGAQPVHCKITADEVSVAQCRKLIVAIKTCLPPENTKVISSRSVDKVYQSLLQRFPNPPTSIDFLYRDRSGSLRSLAVPYEHLRLGDGLSIAPSVMDVTCEVTLRYGPSRVLSTPTVELPHQDAFGWACSNPPPAEWRGLRITPLYAGGLWSLLVEEYRGPDASRDIMIWDIPDSAPDHTDSLTEPLTHLSGSQLCTLHPMSLTPREPWRTGYDALIYLFQITSSARKANFIFPVSANVAFPFAPNNSVQATAEWQAWLATCNRDSNFHCKHRALVCVLELCLGVTQDMISTYVVFSSWHRA</sequence>
<dbReference type="EMBL" id="KV417788">
    <property type="protein sequence ID" value="KZP06419.1"/>
    <property type="molecule type" value="Genomic_DNA"/>
</dbReference>
<dbReference type="Proteomes" id="UP000076532">
    <property type="component" value="Unassembled WGS sequence"/>
</dbReference>
<dbReference type="AlphaFoldDB" id="A0A167WS78"/>
<organism evidence="1 2">
    <name type="scientific">Athelia psychrophila</name>
    <dbReference type="NCBI Taxonomy" id="1759441"/>
    <lineage>
        <taxon>Eukaryota</taxon>
        <taxon>Fungi</taxon>
        <taxon>Dikarya</taxon>
        <taxon>Basidiomycota</taxon>
        <taxon>Agaricomycotina</taxon>
        <taxon>Agaricomycetes</taxon>
        <taxon>Agaricomycetidae</taxon>
        <taxon>Atheliales</taxon>
        <taxon>Atheliaceae</taxon>
        <taxon>Athelia</taxon>
    </lineage>
</organism>
<protein>
    <submittedName>
        <fullName evidence="1">Uncharacterized protein</fullName>
    </submittedName>
</protein>